<dbReference type="InterPro" id="IPR029058">
    <property type="entry name" value="AB_hydrolase_fold"/>
</dbReference>
<reference evidence="5" key="1">
    <citation type="submission" date="2023-10" db="EMBL/GenBank/DDBJ databases">
        <authorList>
            <person name="Chen Y."/>
            <person name="Shah S."/>
            <person name="Dougan E. K."/>
            <person name="Thang M."/>
            <person name="Chan C."/>
        </authorList>
    </citation>
    <scope>NUCLEOTIDE SEQUENCE [LARGE SCALE GENOMIC DNA]</scope>
</reference>
<feature type="non-terminal residue" evidence="5">
    <location>
        <position position="1"/>
    </location>
</feature>
<comment type="caution">
    <text evidence="5">The sequence shown here is derived from an EMBL/GenBank/DDBJ whole genome shotgun (WGS) entry which is preliminary data.</text>
</comment>
<evidence type="ECO:0000256" key="1">
    <source>
        <dbReference type="ARBA" id="ARBA00005964"/>
    </source>
</evidence>
<dbReference type="EMBL" id="CAUYUJ010015768">
    <property type="protein sequence ID" value="CAK0857900.1"/>
    <property type="molecule type" value="Genomic_DNA"/>
</dbReference>
<name>A0ABN9UEC4_9DINO</name>
<dbReference type="PROSITE" id="PS00941">
    <property type="entry name" value="CARBOXYLESTERASE_B_2"/>
    <property type="match status" value="1"/>
</dbReference>
<evidence type="ECO:0000259" key="4">
    <source>
        <dbReference type="Pfam" id="PF00135"/>
    </source>
</evidence>
<dbReference type="InterPro" id="IPR019826">
    <property type="entry name" value="Carboxylesterase_B_AS"/>
</dbReference>
<dbReference type="SUPFAM" id="SSF53474">
    <property type="entry name" value="alpha/beta-Hydrolases"/>
    <property type="match status" value="1"/>
</dbReference>
<evidence type="ECO:0000256" key="2">
    <source>
        <dbReference type="ARBA" id="ARBA00022801"/>
    </source>
</evidence>
<comment type="similarity">
    <text evidence="1 3">Belongs to the type-B carboxylesterase/lipase family.</text>
</comment>
<dbReference type="Proteomes" id="UP001189429">
    <property type="component" value="Unassembled WGS sequence"/>
</dbReference>
<dbReference type="PANTHER" id="PTHR43142:SF1">
    <property type="entry name" value="CARBOXYLIC ESTER HYDROLASE"/>
    <property type="match status" value="1"/>
</dbReference>
<sequence>EEEQAEGVWELGGAVAAFRGVPYGAPPTGQRRWQPPAPAECWPAGRALDAAADGPSCYQGGEGGRESEDCLYLNVFAPPQSLSGRRAAALPVLVFIHGGCNTVGSVSSYGPIENIVAGGELILVAMNYRLNVFGFLALAELSAADPRGASGNYAILDQQLALRWVRDNIHAFGGDAGRVTVAGQSSGGTNVLALLASVGSRGLFHRARQGSS</sequence>
<dbReference type="InterPro" id="IPR019819">
    <property type="entry name" value="Carboxylesterase_B_CS"/>
</dbReference>
<feature type="domain" description="Carboxylesterase type B" evidence="4">
    <location>
        <begin position="14"/>
        <end position="207"/>
    </location>
</feature>
<protein>
    <recommendedName>
        <fullName evidence="3">Carboxylic ester hydrolase</fullName>
        <ecNumber evidence="3">3.1.1.-</ecNumber>
    </recommendedName>
</protein>
<evidence type="ECO:0000313" key="6">
    <source>
        <dbReference type="Proteomes" id="UP001189429"/>
    </source>
</evidence>
<keyword evidence="6" id="KW-1185">Reference proteome</keyword>
<dbReference type="PANTHER" id="PTHR43142">
    <property type="entry name" value="CARBOXYLIC ESTER HYDROLASE"/>
    <property type="match status" value="1"/>
</dbReference>
<dbReference type="PROSITE" id="PS00122">
    <property type="entry name" value="CARBOXYLESTERASE_B_1"/>
    <property type="match status" value="1"/>
</dbReference>
<organism evidence="5 6">
    <name type="scientific">Prorocentrum cordatum</name>
    <dbReference type="NCBI Taxonomy" id="2364126"/>
    <lineage>
        <taxon>Eukaryota</taxon>
        <taxon>Sar</taxon>
        <taxon>Alveolata</taxon>
        <taxon>Dinophyceae</taxon>
        <taxon>Prorocentrales</taxon>
        <taxon>Prorocentraceae</taxon>
        <taxon>Prorocentrum</taxon>
    </lineage>
</organism>
<dbReference type="InterPro" id="IPR002018">
    <property type="entry name" value="CarbesteraseB"/>
</dbReference>
<evidence type="ECO:0000313" key="5">
    <source>
        <dbReference type="EMBL" id="CAK0857900.1"/>
    </source>
</evidence>
<dbReference type="Pfam" id="PF00135">
    <property type="entry name" value="COesterase"/>
    <property type="match status" value="1"/>
</dbReference>
<evidence type="ECO:0000256" key="3">
    <source>
        <dbReference type="RuleBase" id="RU361235"/>
    </source>
</evidence>
<accession>A0ABN9UEC4</accession>
<dbReference type="EC" id="3.1.1.-" evidence="3"/>
<gene>
    <name evidence="5" type="ORF">PCOR1329_LOCUS47845</name>
</gene>
<proteinExistence type="inferred from homology"/>
<dbReference type="Gene3D" id="3.40.50.1820">
    <property type="entry name" value="alpha/beta hydrolase"/>
    <property type="match status" value="1"/>
</dbReference>
<keyword evidence="2 3" id="KW-0378">Hydrolase</keyword>